<dbReference type="EnsemblPlants" id="LPERR08G03920.1">
    <property type="protein sequence ID" value="LPERR08G03920.1"/>
    <property type="gene ID" value="LPERR08G03920"/>
</dbReference>
<sequence length="104" mass="10910">MAGAGSSKAAAEEYYQLDSRPPSVADIARPDQAPMPEGPAIDFFNEVSNDEEEEAVEAATAATTVHADSLQGRKRKLIIANDSDNEAANHSGSSSVFSLTTPNT</sequence>
<evidence type="ECO:0000313" key="3">
    <source>
        <dbReference type="Proteomes" id="UP000032180"/>
    </source>
</evidence>
<organism evidence="2 3">
    <name type="scientific">Leersia perrieri</name>
    <dbReference type="NCBI Taxonomy" id="77586"/>
    <lineage>
        <taxon>Eukaryota</taxon>
        <taxon>Viridiplantae</taxon>
        <taxon>Streptophyta</taxon>
        <taxon>Embryophyta</taxon>
        <taxon>Tracheophyta</taxon>
        <taxon>Spermatophyta</taxon>
        <taxon>Magnoliopsida</taxon>
        <taxon>Liliopsida</taxon>
        <taxon>Poales</taxon>
        <taxon>Poaceae</taxon>
        <taxon>BOP clade</taxon>
        <taxon>Oryzoideae</taxon>
        <taxon>Oryzeae</taxon>
        <taxon>Oryzinae</taxon>
        <taxon>Leersia</taxon>
    </lineage>
</organism>
<dbReference type="AlphaFoldDB" id="A0A0D9X4R8"/>
<dbReference type="Proteomes" id="UP000032180">
    <property type="component" value="Chromosome 8"/>
</dbReference>
<reference evidence="2 3" key="1">
    <citation type="submission" date="2012-08" db="EMBL/GenBank/DDBJ databases">
        <title>Oryza genome evolution.</title>
        <authorList>
            <person name="Wing R.A."/>
        </authorList>
    </citation>
    <scope>NUCLEOTIDE SEQUENCE</scope>
</reference>
<name>A0A0D9X4R8_9ORYZ</name>
<reference evidence="3" key="2">
    <citation type="submission" date="2013-12" db="EMBL/GenBank/DDBJ databases">
        <authorList>
            <person name="Yu Y."/>
            <person name="Lee S."/>
            <person name="de Baynast K."/>
            <person name="Wissotski M."/>
            <person name="Liu L."/>
            <person name="Talag J."/>
            <person name="Goicoechea J."/>
            <person name="Angelova A."/>
            <person name="Jetty R."/>
            <person name="Kudrna D."/>
            <person name="Golser W."/>
            <person name="Rivera L."/>
            <person name="Zhang J."/>
            <person name="Wing R."/>
        </authorList>
    </citation>
    <scope>NUCLEOTIDE SEQUENCE</scope>
</reference>
<evidence type="ECO:0000256" key="1">
    <source>
        <dbReference type="SAM" id="MobiDB-lite"/>
    </source>
</evidence>
<accession>A0A0D9X4R8</accession>
<protein>
    <submittedName>
        <fullName evidence="2">Uncharacterized protein</fullName>
    </submittedName>
</protein>
<proteinExistence type="predicted"/>
<reference evidence="2" key="3">
    <citation type="submission" date="2015-04" db="UniProtKB">
        <authorList>
            <consortium name="EnsemblPlants"/>
        </authorList>
    </citation>
    <scope>IDENTIFICATION</scope>
</reference>
<dbReference type="HOGENOM" id="CLU_162247_0_0_1"/>
<dbReference type="Gramene" id="LPERR08G03920.1">
    <property type="protein sequence ID" value="LPERR08G03920.1"/>
    <property type="gene ID" value="LPERR08G03920"/>
</dbReference>
<keyword evidence="3" id="KW-1185">Reference proteome</keyword>
<evidence type="ECO:0000313" key="2">
    <source>
        <dbReference type="EnsemblPlants" id="LPERR08G03920.1"/>
    </source>
</evidence>
<feature type="compositionally biased region" description="Polar residues" evidence="1">
    <location>
        <begin position="86"/>
        <end position="104"/>
    </location>
</feature>
<feature type="compositionally biased region" description="Low complexity" evidence="1">
    <location>
        <begin position="1"/>
        <end position="14"/>
    </location>
</feature>
<feature type="region of interest" description="Disordered" evidence="1">
    <location>
        <begin position="1"/>
        <end position="38"/>
    </location>
</feature>
<feature type="region of interest" description="Disordered" evidence="1">
    <location>
        <begin position="84"/>
        <end position="104"/>
    </location>
</feature>